<dbReference type="EMBL" id="BAAADE010000011">
    <property type="protein sequence ID" value="GAA0613473.1"/>
    <property type="molecule type" value="Genomic_DNA"/>
</dbReference>
<feature type="transmembrane region" description="Helical" evidence="7">
    <location>
        <begin position="78"/>
        <end position="105"/>
    </location>
</feature>
<dbReference type="Gene3D" id="1.10.3720.10">
    <property type="entry name" value="MetI-like"/>
    <property type="match status" value="1"/>
</dbReference>
<accession>A0ABN1GKI3</accession>
<evidence type="ECO:0000256" key="2">
    <source>
        <dbReference type="ARBA" id="ARBA00022448"/>
    </source>
</evidence>
<keyword evidence="2 7" id="KW-0813">Transport</keyword>
<dbReference type="InterPro" id="IPR000515">
    <property type="entry name" value="MetI-like"/>
</dbReference>
<feature type="transmembrane region" description="Helical" evidence="7">
    <location>
        <begin position="214"/>
        <end position="235"/>
    </location>
</feature>
<feature type="domain" description="ABC transmembrane type-1" evidence="8">
    <location>
        <begin position="83"/>
        <end position="297"/>
    </location>
</feature>
<dbReference type="PROSITE" id="PS50928">
    <property type="entry name" value="ABC_TM1"/>
    <property type="match status" value="1"/>
</dbReference>
<gene>
    <name evidence="9" type="ORF">GCM10008943_31020</name>
</gene>
<reference evidence="9 10" key="1">
    <citation type="journal article" date="2019" name="Int. J. Syst. Evol. Microbiol.">
        <title>The Global Catalogue of Microorganisms (GCM) 10K type strain sequencing project: providing services to taxonomists for standard genome sequencing and annotation.</title>
        <authorList>
            <consortium name="The Broad Institute Genomics Platform"/>
            <consortium name="The Broad Institute Genome Sequencing Center for Infectious Disease"/>
            <person name="Wu L."/>
            <person name="Ma J."/>
        </authorList>
    </citation>
    <scope>NUCLEOTIDE SEQUENCE [LARGE SCALE GENOMIC DNA]</scope>
    <source>
        <strain evidence="9 10">JCM 15115</strain>
    </source>
</reference>
<feature type="transmembrane region" description="Helical" evidence="7">
    <location>
        <begin position="278"/>
        <end position="298"/>
    </location>
</feature>
<dbReference type="Pfam" id="PF00528">
    <property type="entry name" value="BPD_transp_1"/>
    <property type="match status" value="1"/>
</dbReference>
<evidence type="ECO:0000313" key="9">
    <source>
        <dbReference type="EMBL" id="GAA0613473.1"/>
    </source>
</evidence>
<proteinExistence type="inferred from homology"/>
<keyword evidence="4 7" id="KW-0812">Transmembrane</keyword>
<dbReference type="Proteomes" id="UP001424441">
    <property type="component" value="Unassembled WGS sequence"/>
</dbReference>
<evidence type="ECO:0000256" key="7">
    <source>
        <dbReference type="RuleBase" id="RU363032"/>
    </source>
</evidence>
<keyword evidence="10" id="KW-1185">Reference proteome</keyword>
<evidence type="ECO:0000313" key="10">
    <source>
        <dbReference type="Proteomes" id="UP001424441"/>
    </source>
</evidence>
<feature type="transmembrane region" description="Helical" evidence="7">
    <location>
        <begin position="21"/>
        <end position="43"/>
    </location>
</feature>
<dbReference type="PANTHER" id="PTHR43005">
    <property type="entry name" value="BLR7065 PROTEIN"/>
    <property type="match status" value="1"/>
</dbReference>
<evidence type="ECO:0000256" key="1">
    <source>
        <dbReference type="ARBA" id="ARBA00004651"/>
    </source>
</evidence>
<feature type="transmembrane region" description="Helical" evidence="7">
    <location>
        <begin position="117"/>
        <end position="137"/>
    </location>
</feature>
<keyword evidence="3" id="KW-1003">Cell membrane</keyword>
<sequence>MIAMMTSQQHSKSRFILDHGVALPLIIPATLLVFIFLVAPFGYMTYTAMTDLSFANASQKGSFIGLDNFRYLVREDDIFWGSFWLTLRFVFFSVLIEFLLGFALAWTIWRYIERQRLLVTLLLIPMMVAPVAVGLIWRLLLQGDFGMITHYLHQLGLLPQTVAIFSTPQLVMPAIIAIDVWQWTPFVTLIILAGLMSLPKAPFEAATMDGATPLRQFFDITLPLLRPIIALVLLLRGIDAFKEFDKVFILTGGGPGTVSELLSIYAYRVNFKNWNLGYGASVAFMVYLVVLIMCSVFYKAINWQSNKPVVKA</sequence>
<keyword evidence="5 7" id="KW-1133">Transmembrane helix</keyword>
<dbReference type="SUPFAM" id="SSF161098">
    <property type="entry name" value="MetI-like"/>
    <property type="match status" value="1"/>
</dbReference>
<comment type="subcellular location">
    <subcellularLocation>
        <location evidence="1 7">Cell membrane</location>
        <topology evidence="1 7">Multi-pass membrane protein</topology>
    </subcellularLocation>
</comment>
<keyword evidence="6 7" id="KW-0472">Membrane</keyword>
<protein>
    <submittedName>
        <fullName evidence="9">Sugar ABC transporter permease</fullName>
    </submittedName>
</protein>
<evidence type="ECO:0000256" key="6">
    <source>
        <dbReference type="ARBA" id="ARBA00023136"/>
    </source>
</evidence>
<comment type="caution">
    <text evidence="9">The sequence shown here is derived from an EMBL/GenBank/DDBJ whole genome shotgun (WGS) entry which is preliminary data.</text>
</comment>
<feature type="transmembrane region" description="Helical" evidence="7">
    <location>
        <begin position="247"/>
        <end position="266"/>
    </location>
</feature>
<feature type="transmembrane region" description="Helical" evidence="7">
    <location>
        <begin position="157"/>
        <end position="176"/>
    </location>
</feature>
<comment type="similarity">
    <text evidence="7">Belongs to the binding-protein-dependent transport system permease family.</text>
</comment>
<evidence type="ECO:0000256" key="3">
    <source>
        <dbReference type="ARBA" id="ARBA00022475"/>
    </source>
</evidence>
<dbReference type="CDD" id="cd06261">
    <property type="entry name" value="TM_PBP2"/>
    <property type="match status" value="1"/>
</dbReference>
<name>A0ABN1GKI3_9HYPH</name>
<evidence type="ECO:0000256" key="5">
    <source>
        <dbReference type="ARBA" id="ARBA00022989"/>
    </source>
</evidence>
<evidence type="ECO:0000256" key="4">
    <source>
        <dbReference type="ARBA" id="ARBA00022692"/>
    </source>
</evidence>
<feature type="transmembrane region" description="Helical" evidence="7">
    <location>
        <begin position="183"/>
        <end position="202"/>
    </location>
</feature>
<dbReference type="InterPro" id="IPR035906">
    <property type="entry name" value="MetI-like_sf"/>
</dbReference>
<organism evidence="9 10">
    <name type="scientific">Paenochrobactrum glaciei</name>
    <dbReference type="NCBI Taxonomy" id="486407"/>
    <lineage>
        <taxon>Bacteria</taxon>
        <taxon>Pseudomonadati</taxon>
        <taxon>Pseudomonadota</taxon>
        <taxon>Alphaproteobacteria</taxon>
        <taxon>Hyphomicrobiales</taxon>
        <taxon>Brucellaceae</taxon>
        <taxon>Paenochrobactrum</taxon>
    </lineage>
</organism>
<evidence type="ECO:0000259" key="8">
    <source>
        <dbReference type="PROSITE" id="PS50928"/>
    </source>
</evidence>
<dbReference type="RefSeq" id="WP_343807659.1">
    <property type="nucleotide sequence ID" value="NZ_BAAADE010000011.1"/>
</dbReference>
<dbReference type="PANTHER" id="PTHR43005:SF1">
    <property type="entry name" value="SPERMIDINE_PUTRESCINE TRANSPORT SYSTEM PERMEASE PROTEIN"/>
    <property type="match status" value="1"/>
</dbReference>